<dbReference type="OrthoDB" id="2586484at2759"/>
<dbReference type="EMBL" id="BLZA01000005">
    <property type="protein sequence ID" value="GHJ83799.1"/>
    <property type="molecule type" value="Genomic_DNA"/>
</dbReference>
<comment type="caution">
    <text evidence="2">The sequence shown here is derived from an EMBL/GenBank/DDBJ whole genome shotgun (WGS) entry which is preliminary data.</text>
</comment>
<organism evidence="2 3">
    <name type="scientific">Naganishia liquefaciens</name>
    <dbReference type="NCBI Taxonomy" id="104408"/>
    <lineage>
        <taxon>Eukaryota</taxon>
        <taxon>Fungi</taxon>
        <taxon>Dikarya</taxon>
        <taxon>Basidiomycota</taxon>
        <taxon>Agaricomycotina</taxon>
        <taxon>Tremellomycetes</taxon>
        <taxon>Filobasidiales</taxon>
        <taxon>Filobasidiaceae</taxon>
        <taxon>Naganishia</taxon>
    </lineage>
</organism>
<dbReference type="PROSITE" id="PS51186">
    <property type="entry name" value="GNAT"/>
    <property type="match status" value="1"/>
</dbReference>
<accession>A0A8H3YC00</accession>
<dbReference type="Gene3D" id="3.40.630.30">
    <property type="match status" value="1"/>
</dbReference>
<gene>
    <name evidence="2" type="ORF">NliqN6_0201</name>
</gene>
<evidence type="ECO:0000313" key="3">
    <source>
        <dbReference type="Proteomes" id="UP000620104"/>
    </source>
</evidence>
<dbReference type="AlphaFoldDB" id="A0A8H3YC00"/>
<protein>
    <recommendedName>
        <fullName evidence="1">N-acetyltransferase domain-containing protein</fullName>
    </recommendedName>
</protein>
<dbReference type="InterPro" id="IPR016181">
    <property type="entry name" value="Acyl_CoA_acyltransferase"/>
</dbReference>
<keyword evidence="3" id="KW-1185">Reference proteome</keyword>
<dbReference type="InterPro" id="IPR052523">
    <property type="entry name" value="Trichothecene_AcTrans"/>
</dbReference>
<dbReference type="SUPFAM" id="SSF55729">
    <property type="entry name" value="Acyl-CoA N-acyltransferases (Nat)"/>
    <property type="match status" value="1"/>
</dbReference>
<feature type="domain" description="N-acetyltransferase" evidence="1">
    <location>
        <begin position="8"/>
        <end position="212"/>
    </location>
</feature>
<dbReference type="GO" id="GO:0016747">
    <property type="term" value="F:acyltransferase activity, transferring groups other than amino-acyl groups"/>
    <property type="evidence" value="ECO:0007669"/>
    <property type="project" value="InterPro"/>
</dbReference>
<proteinExistence type="predicted"/>
<dbReference type="PANTHER" id="PTHR42791">
    <property type="entry name" value="GNAT FAMILY ACETYLTRANSFERASE"/>
    <property type="match status" value="1"/>
</dbReference>
<dbReference type="PANTHER" id="PTHR42791:SF1">
    <property type="entry name" value="N-ACETYLTRANSFERASE DOMAIN-CONTAINING PROTEIN"/>
    <property type="match status" value="1"/>
</dbReference>
<dbReference type="Proteomes" id="UP000620104">
    <property type="component" value="Unassembled WGS sequence"/>
</dbReference>
<reference evidence="2" key="1">
    <citation type="submission" date="2020-07" db="EMBL/GenBank/DDBJ databases">
        <title>Draft Genome Sequence of a Deep-Sea Yeast, Naganishia (Cryptococcus) liquefaciens strain N6.</title>
        <authorList>
            <person name="Han Y.W."/>
            <person name="Kajitani R."/>
            <person name="Morimoto H."/>
            <person name="Parhat M."/>
            <person name="Tsubouchi H."/>
            <person name="Bakenova O."/>
            <person name="Ogata M."/>
            <person name="Argunhan B."/>
            <person name="Aoki R."/>
            <person name="Kajiwara S."/>
            <person name="Itoh T."/>
            <person name="Iwasaki H."/>
        </authorList>
    </citation>
    <scope>NUCLEOTIDE SEQUENCE</scope>
    <source>
        <strain evidence="2">N6</strain>
    </source>
</reference>
<dbReference type="Pfam" id="PF13508">
    <property type="entry name" value="Acetyltransf_7"/>
    <property type="match status" value="1"/>
</dbReference>
<evidence type="ECO:0000259" key="1">
    <source>
        <dbReference type="PROSITE" id="PS51186"/>
    </source>
</evidence>
<sequence length="219" mass="24561">MCSPHLSIIIRTALASELPSLFHLHHQAFLPDPAISLLRRNCSSTSIRDWYWRKGVLPTLKDGTGTVLVAQQLDSKEIVGLAYFLKLTSKNPPTVPPPDSFPQGYNIEESAKMRESRIRWQNKLLSRYGEYIYLDSLAVSPAHQGKGYGSQLMSAVLEEAAKQRLNVALCAPAGKNEFYEKFGFEEVQKPVMLDDGKIQGFNSMLSKTVPVKVCDTEFR</sequence>
<dbReference type="CDD" id="cd04301">
    <property type="entry name" value="NAT_SF"/>
    <property type="match status" value="1"/>
</dbReference>
<dbReference type="InterPro" id="IPR000182">
    <property type="entry name" value="GNAT_dom"/>
</dbReference>
<name>A0A8H3YC00_9TREE</name>
<evidence type="ECO:0000313" key="2">
    <source>
        <dbReference type="EMBL" id="GHJ83799.1"/>
    </source>
</evidence>